<dbReference type="AlphaFoldDB" id="A0A4Z1FFK5"/>
<organism evidence="1 2">
    <name type="scientific">Botrytis tulipae</name>
    <dbReference type="NCBI Taxonomy" id="87230"/>
    <lineage>
        <taxon>Eukaryota</taxon>
        <taxon>Fungi</taxon>
        <taxon>Dikarya</taxon>
        <taxon>Ascomycota</taxon>
        <taxon>Pezizomycotina</taxon>
        <taxon>Leotiomycetes</taxon>
        <taxon>Helotiales</taxon>
        <taxon>Sclerotiniaceae</taxon>
        <taxon>Botrytis</taxon>
    </lineage>
</organism>
<gene>
    <name evidence="1" type="ORF">BTUL_0001g01510</name>
</gene>
<evidence type="ECO:0000313" key="1">
    <source>
        <dbReference type="EMBL" id="TGO20211.1"/>
    </source>
</evidence>
<reference evidence="1 2" key="1">
    <citation type="submission" date="2017-12" db="EMBL/GenBank/DDBJ databases">
        <title>Comparative genomics of Botrytis spp.</title>
        <authorList>
            <person name="Valero-Jimenez C.A."/>
            <person name="Tapia P."/>
            <person name="Veloso J."/>
            <person name="Silva-Moreno E."/>
            <person name="Staats M."/>
            <person name="Valdes J.H."/>
            <person name="Van Kan J.A.L."/>
        </authorList>
    </citation>
    <scope>NUCLEOTIDE SEQUENCE [LARGE SCALE GENOMIC DNA]</scope>
    <source>
        <strain evidence="1 2">Bt9001</strain>
    </source>
</reference>
<evidence type="ECO:0000313" key="2">
    <source>
        <dbReference type="Proteomes" id="UP000297777"/>
    </source>
</evidence>
<sequence>MLHLQVLLGYSNNHPGQYWDAREGELDPIMDKTIENLYDDLEAATRSKRELEEYMSCIESPPSDDLEVATAMF</sequence>
<comment type="caution">
    <text evidence="1">The sequence shown here is derived from an EMBL/GenBank/DDBJ whole genome shotgun (WGS) entry which is preliminary data.</text>
</comment>
<keyword evidence="2" id="KW-1185">Reference proteome</keyword>
<dbReference type="OrthoDB" id="10328257at2759"/>
<protein>
    <submittedName>
        <fullName evidence="1">Uncharacterized protein</fullName>
    </submittedName>
</protein>
<proteinExistence type="predicted"/>
<accession>A0A4Z1FFK5</accession>
<dbReference type="EMBL" id="PQXH01000001">
    <property type="protein sequence ID" value="TGO20211.1"/>
    <property type="molecule type" value="Genomic_DNA"/>
</dbReference>
<name>A0A4Z1FFK5_9HELO</name>
<dbReference type="Proteomes" id="UP000297777">
    <property type="component" value="Unassembled WGS sequence"/>
</dbReference>